<accession>A0A3T0KTS2</accession>
<dbReference type="Proteomes" id="UP000283095">
    <property type="component" value="Chromosome"/>
</dbReference>
<evidence type="ECO:0000313" key="1">
    <source>
        <dbReference type="EMBL" id="AZV43718.1"/>
    </source>
</evidence>
<gene>
    <name evidence="1" type="ORF">BAOM_3109</name>
</gene>
<sequence>MANSVVRLDKVKSTGVGHIYSVLAPEALQNGFVAALKGLKAGEREIYEIEKAGTTKPVVLIANPAINYDNARQGANSEQEYSIANGEVVRAYELQKTDIFSVTEEGLTLLGTDLVVGNYVIGDASTYKLKESTTVAGTEAFVGKIVRIDTLGTTAVTGQAGSVGRVLKYAVIEVQKNA</sequence>
<organism evidence="1 2">
    <name type="scientific">Peribacillus asahii</name>
    <dbReference type="NCBI Taxonomy" id="228899"/>
    <lineage>
        <taxon>Bacteria</taxon>
        <taxon>Bacillati</taxon>
        <taxon>Bacillota</taxon>
        <taxon>Bacilli</taxon>
        <taxon>Bacillales</taxon>
        <taxon>Bacillaceae</taxon>
        <taxon>Peribacillus</taxon>
    </lineage>
</organism>
<reference evidence="1 2" key="1">
    <citation type="submission" date="2018-01" db="EMBL/GenBank/DDBJ databases">
        <title>Bacillus asahii Genome sequencing and assembly.</title>
        <authorList>
            <person name="Jiang H."/>
            <person name="Feng Y."/>
            <person name="Zhao F."/>
            <person name="Lin X."/>
        </authorList>
    </citation>
    <scope>NUCLEOTIDE SEQUENCE [LARGE SCALE GENOMIC DNA]</scope>
    <source>
        <strain evidence="1 2">OM18</strain>
    </source>
</reference>
<dbReference type="KEGG" id="pasa:BAOM_3109"/>
<proteinExistence type="predicted"/>
<name>A0A3T0KTS2_9BACI</name>
<dbReference type="EMBL" id="CP026095">
    <property type="protein sequence ID" value="AZV43718.1"/>
    <property type="molecule type" value="Genomic_DNA"/>
</dbReference>
<dbReference type="OrthoDB" id="2083338at2"/>
<protein>
    <submittedName>
        <fullName evidence="1">Uncharacterized protein</fullName>
    </submittedName>
</protein>
<evidence type="ECO:0000313" key="2">
    <source>
        <dbReference type="Proteomes" id="UP000283095"/>
    </source>
</evidence>
<dbReference type="RefSeq" id="WP_127760836.1">
    <property type="nucleotide sequence ID" value="NZ_CP026095.1"/>
</dbReference>
<dbReference type="AlphaFoldDB" id="A0A3T0KTS2"/>